<organism evidence="2 3">
    <name type="scientific">Allosphingosinicella deserti</name>
    <dbReference type="NCBI Taxonomy" id="2116704"/>
    <lineage>
        <taxon>Bacteria</taxon>
        <taxon>Pseudomonadati</taxon>
        <taxon>Pseudomonadota</taxon>
        <taxon>Alphaproteobacteria</taxon>
        <taxon>Sphingomonadales</taxon>
        <taxon>Sphingomonadaceae</taxon>
        <taxon>Allosphingosinicella</taxon>
    </lineage>
</organism>
<dbReference type="AlphaFoldDB" id="A0A2P7QNS2"/>
<evidence type="ECO:0000313" key="2">
    <source>
        <dbReference type="EMBL" id="PSJ39598.1"/>
    </source>
</evidence>
<dbReference type="SUPFAM" id="SSF110087">
    <property type="entry name" value="DR1885-like metal-binding protein"/>
    <property type="match status" value="1"/>
</dbReference>
<dbReference type="PANTHER" id="PTHR36302:SF1">
    <property type="entry name" value="COPPER CHAPERONE PCU(A)C"/>
    <property type="match status" value="1"/>
</dbReference>
<dbReference type="InterPro" id="IPR036182">
    <property type="entry name" value="PCuAC_sf"/>
</dbReference>
<keyword evidence="3" id="KW-1185">Reference proteome</keyword>
<sequence length="146" mass="15640">MVRRWGWTIVLTAALASCTRPAALEVTDAWSRETVGQSANAAVFMTVRSRTADRLIGASTPLARKTDLMTMEGGSAAMGMKYLDSIDIPANATVRLNPAGLHVWLAGLNRPLQRGQTFALTLVFENAGERRVDVSIIGATSAPPSR</sequence>
<evidence type="ECO:0000256" key="1">
    <source>
        <dbReference type="SAM" id="SignalP"/>
    </source>
</evidence>
<feature type="signal peptide" evidence="1">
    <location>
        <begin position="1"/>
        <end position="22"/>
    </location>
</feature>
<keyword evidence="1" id="KW-0732">Signal</keyword>
<evidence type="ECO:0000313" key="3">
    <source>
        <dbReference type="Proteomes" id="UP000241167"/>
    </source>
</evidence>
<dbReference type="PANTHER" id="PTHR36302">
    <property type="entry name" value="BLR7088 PROTEIN"/>
    <property type="match status" value="1"/>
</dbReference>
<dbReference type="Pfam" id="PF04314">
    <property type="entry name" value="PCuAC"/>
    <property type="match status" value="1"/>
</dbReference>
<dbReference type="InterPro" id="IPR007410">
    <property type="entry name" value="LpqE-like"/>
</dbReference>
<protein>
    <recommendedName>
        <fullName evidence="4">Copper chaperone PCu(A)C</fullName>
    </recommendedName>
</protein>
<reference evidence="2 3" key="1">
    <citation type="submission" date="2018-03" db="EMBL/GenBank/DDBJ databases">
        <title>The draft genome of Sphingosinicella sp. GL-C-18.</title>
        <authorList>
            <person name="Liu L."/>
            <person name="Li L."/>
            <person name="Liang L."/>
            <person name="Zhang X."/>
            <person name="Wang T."/>
        </authorList>
    </citation>
    <scope>NUCLEOTIDE SEQUENCE [LARGE SCALE GENOMIC DNA]</scope>
    <source>
        <strain evidence="2 3">GL-C-18</strain>
    </source>
</reference>
<gene>
    <name evidence="2" type="ORF">C7I55_13420</name>
</gene>
<dbReference type="EMBL" id="PXYI01000004">
    <property type="protein sequence ID" value="PSJ39598.1"/>
    <property type="molecule type" value="Genomic_DNA"/>
</dbReference>
<dbReference type="PROSITE" id="PS51257">
    <property type="entry name" value="PROKAR_LIPOPROTEIN"/>
    <property type="match status" value="1"/>
</dbReference>
<dbReference type="Proteomes" id="UP000241167">
    <property type="component" value="Unassembled WGS sequence"/>
</dbReference>
<proteinExistence type="predicted"/>
<name>A0A2P7QNS2_9SPHN</name>
<accession>A0A2P7QNS2</accession>
<evidence type="ECO:0008006" key="4">
    <source>
        <dbReference type="Google" id="ProtNLM"/>
    </source>
</evidence>
<dbReference type="InterPro" id="IPR058248">
    <property type="entry name" value="Lxx211020-like"/>
</dbReference>
<comment type="caution">
    <text evidence="2">The sequence shown here is derived from an EMBL/GenBank/DDBJ whole genome shotgun (WGS) entry which is preliminary data.</text>
</comment>
<dbReference type="Gene3D" id="2.60.40.1890">
    <property type="entry name" value="PCu(A)C copper chaperone"/>
    <property type="match status" value="1"/>
</dbReference>
<feature type="chain" id="PRO_5015124501" description="Copper chaperone PCu(A)C" evidence="1">
    <location>
        <begin position="23"/>
        <end position="146"/>
    </location>
</feature>